<keyword evidence="4" id="KW-0472">Membrane</keyword>
<dbReference type="AlphaFoldDB" id="A0A067KAI0"/>
<keyword evidence="6" id="KW-1185">Reference proteome</keyword>
<organism evidence="5 6">
    <name type="scientific">Jatropha curcas</name>
    <name type="common">Barbados nut</name>
    <dbReference type="NCBI Taxonomy" id="180498"/>
    <lineage>
        <taxon>Eukaryota</taxon>
        <taxon>Viridiplantae</taxon>
        <taxon>Streptophyta</taxon>
        <taxon>Embryophyta</taxon>
        <taxon>Tracheophyta</taxon>
        <taxon>Spermatophyta</taxon>
        <taxon>Magnoliopsida</taxon>
        <taxon>eudicotyledons</taxon>
        <taxon>Gunneridae</taxon>
        <taxon>Pentapetalae</taxon>
        <taxon>rosids</taxon>
        <taxon>fabids</taxon>
        <taxon>Malpighiales</taxon>
        <taxon>Euphorbiaceae</taxon>
        <taxon>Crotonoideae</taxon>
        <taxon>Jatropheae</taxon>
        <taxon>Jatropha</taxon>
    </lineage>
</organism>
<dbReference type="Proteomes" id="UP000027138">
    <property type="component" value="Unassembled WGS sequence"/>
</dbReference>
<dbReference type="OrthoDB" id="1911504at2759"/>
<dbReference type="InterPro" id="IPR051222">
    <property type="entry name" value="PPR/CCM1_RNA-binding"/>
</dbReference>
<dbReference type="KEGG" id="jcu:105638571"/>
<sequence length="510" mass="57866">MARTSNRKRIRSGSHHDDHHHRDAIKKHHFRSPSSSSRATAEHQSSYSPKRPNFPSYIDTPNLPSKIKLLCELIANTPSSAVESAITDAGVRVSQSDVEQVLKLSYSFPGPAVKFFRWSGFQLQDNHSPYSWNLVVDLLGKNCLFDAMWDAIKSMKREGLVSLATFASVFGSYVIAGQVKDAIMTFEVMDQYGCSRDIVALNSLLSAICRDGKTDDALQFLRVAKNAIRPDADTYAILLEGCEKEGNVLDARETFMELVNDIGWDPSNLPAYDTFLCTLLMGREGLNEAIQFLQMMKDRSCFPGIRFFRAALQECLKLNDIKRATYVWEVMVERKGFMPDTELYNLMIALHCYTCNTDVAEKFLDEMVYNGAFPDRQTYDVLFQFLIKGRKLKAASAVFNEMIKNEYVPNQANCSAAVRVYMHSQDPCMAIKIWKCMVENYESDLEETGNLLVSELCDLHMDPEALKYTEGMVEKGIRVTSSSLAKLKQRLIRGRKEFVYEALVQKLKAH</sequence>
<accession>A0A067KAI0</accession>
<dbReference type="InterPro" id="IPR011990">
    <property type="entry name" value="TPR-like_helical_dom_sf"/>
</dbReference>
<dbReference type="Pfam" id="PF13041">
    <property type="entry name" value="PPR_2"/>
    <property type="match status" value="2"/>
</dbReference>
<evidence type="ECO:0000256" key="1">
    <source>
        <dbReference type="ARBA" id="ARBA00022737"/>
    </source>
</evidence>
<dbReference type="EMBL" id="KK914553">
    <property type="protein sequence ID" value="KDP33157.1"/>
    <property type="molecule type" value="Genomic_DNA"/>
</dbReference>
<keyword evidence="1" id="KW-0677">Repeat</keyword>
<dbReference type="PROSITE" id="PS51375">
    <property type="entry name" value="PPR"/>
    <property type="match status" value="4"/>
</dbReference>
<proteinExistence type="predicted"/>
<dbReference type="PANTHER" id="PTHR47942:SF7">
    <property type="entry name" value="OS02G0711100 PROTEIN"/>
    <property type="match status" value="1"/>
</dbReference>
<evidence type="ECO:0000256" key="4">
    <source>
        <dbReference type="SAM" id="Phobius"/>
    </source>
</evidence>
<evidence type="ECO:0000256" key="3">
    <source>
        <dbReference type="SAM" id="MobiDB-lite"/>
    </source>
</evidence>
<evidence type="ECO:0008006" key="7">
    <source>
        <dbReference type="Google" id="ProtNLM"/>
    </source>
</evidence>
<evidence type="ECO:0000256" key="2">
    <source>
        <dbReference type="PROSITE-ProRule" id="PRU00708"/>
    </source>
</evidence>
<gene>
    <name evidence="5" type="ORF">JCGZ_13422</name>
</gene>
<feature type="compositionally biased region" description="Basic residues" evidence="3">
    <location>
        <begin position="1"/>
        <end position="13"/>
    </location>
</feature>
<name>A0A067KAI0_JATCU</name>
<keyword evidence="4" id="KW-1133">Transmembrane helix</keyword>
<feature type="repeat" description="PPR" evidence="2">
    <location>
        <begin position="375"/>
        <end position="409"/>
    </location>
</feature>
<dbReference type="InterPro" id="IPR002885">
    <property type="entry name" value="PPR_rpt"/>
</dbReference>
<dbReference type="PANTHER" id="PTHR47942">
    <property type="entry name" value="TETRATRICOPEPTIDE REPEAT (TPR)-LIKE SUPERFAMILY PROTEIN-RELATED"/>
    <property type="match status" value="1"/>
</dbReference>
<feature type="repeat" description="PPR" evidence="2">
    <location>
        <begin position="128"/>
        <end position="162"/>
    </location>
</feature>
<dbReference type="NCBIfam" id="TIGR00756">
    <property type="entry name" value="PPR"/>
    <property type="match status" value="2"/>
</dbReference>
<feature type="compositionally biased region" description="Polar residues" evidence="3">
    <location>
        <begin position="32"/>
        <end position="48"/>
    </location>
</feature>
<keyword evidence="4" id="KW-0812">Transmembrane</keyword>
<dbReference type="Gene3D" id="1.25.40.10">
    <property type="entry name" value="Tetratricopeptide repeat domain"/>
    <property type="match status" value="3"/>
</dbReference>
<feature type="region of interest" description="Disordered" evidence="3">
    <location>
        <begin position="1"/>
        <end position="57"/>
    </location>
</feature>
<feature type="repeat" description="PPR" evidence="2">
    <location>
        <begin position="340"/>
        <end position="374"/>
    </location>
</feature>
<evidence type="ECO:0000313" key="5">
    <source>
        <dbReference type="EMBL" id="KDP33157.1"/>
    </source>
</evidence>
<dbReference type="Pfam" id="PF01535">
    <property type="entry name" value="PPR"/>
    <property type="match status" value="2"/>
</dbReference>
<protein>
    <recommendedName>
        <fullName evidence="7">Pentacotripeptide-repeat region of PRORP domain-containing protein</fullName>
    </recommendedName>
</protein>
<feature type="transmembrane region" description="Helical" evidence="4">
    <location>
        <begin position="159"/>
        <end position="176"/>
    </location>
</feature>
<evidence type="ECO:0000313" key="6">
    <source>
        <dbReference type="Proteomes" id="UP000027138"/>
    </source>
</evidence>
<feature type="repeat" description="PPR" evidence="2">
    <location>
        <begin position="231"/>
        <end position="266"/>
    </location>
</feature>
<feature type="compositionally biased region" description="Basic residues" evidence="3">
    <location>
        <begin position="22"/>
        <end position="31"/>
    </location>
</feature>
<reference evidence="5 6" key="1">
    <citation type="journal article" date="2014" name="PLoS ONE">
        <title>Global Analysis of Gene Expression Profiles in Physic Nut (Jatropha curcas L.) Seedlings Exposed to Salt Stress.</title>
        <authorList>
            <person name="Zhang L."/>
            <person name="Zhang C."/>
            <person name="Wu P."/>
            <person name="Chen Y."/>
            <person name="Li M."/>
            <person name="Jiang H."/>
            <person name="Wu G."/>
        </authorList>
    </citation>
    <scope>NUCLEOTIDE SEQUENCE [LARGE SCALE GENOMIC DNA]</scope>
    <source>
        <strain evidence="6">cv. GZQX0401</strain>
        <tissue evidence="5">Young leaves</tissue>
    </source>
</reference>
<dbReference type="STRING" id="180498.A0A067KAI0"/>